<dbReference type="InterPro" id="IPR019787">
    <property type="entry name" value="Znf_PHD-finger"/>
</dbReference>
<feature type="binding site" evidence="8">
    <location>
        <position position="994"/>
    </location>
    <ligand>
        <name>Zn(2+)</name>
        <dbReference type="ChEBI" id="CHEBI:29105"/>
        <label>2</label>
    </ligand>
</feature>
<dbReference type="InterPro" id="IPR011011">
    <property type="entry name" value="Znf_FYVE_PHD"/>
</dbReference>
<feature type="coiled-coil region" evidence="10">
    <location>
        <begin position="95"/>
        <end position="122"/>
    </location>
</feature>
<dbReference type="GO" id="GO:0006355">
    <property type="term" value="P:regulation of DNA-templated transcription"/>
    <property type="evidence" value="ECO:0007669"/>
    <property type="project" value="TreeGrafter"/>
</dbReference>
<dbReference type="AlphaFoldDB" id="A0A913YTR8"/>
<dbReference type="PANTHER" id="PTHR10333">
    <property type="entry name" value="INHIBITOR OF GROWTH PROTEIN"/>
    <property type="match status" value="1"/>
</dbReference>
<evidence type="ECO:0000256" key="10">
    <source>
        <dbReference type="SAM" id="Coils"/>
    </source>
</evidence>
<feature type="binding site" evidence="8">
    <location>
        <position position="965"/>
    </location>
    <ligand>
        <name>Zn(2+)</name>
        <dbReference type="ChEBI" id="CHEBI:29105"/>
        <label>2</label>
    </ligand>
</feature>
<evidence type="ECO:0000256" key="8">
    <source>
        <dbReference type="PIRSR" id="PIRSR628651-51"/>
    </source>
</evidence>
<evidence type="ECO:0000256" key="9">
    <source>
        <dbReference type="PROSITE-ProRule" id="PRU00146"/>
    </source>
</evidence>
<evidence type="ECO:0000313" key="13">
    <source>
        <dbReference type="EnsemblMetazoa" id="XP_028517481.1"/>
    </source>
</evidence>
<comment type="subcellular location">
    <subcellularLocation>
        <location evidence="1">Nucleus</location>
    </subcellularLocation>
</comment>
<dbReference type="OrthoDB" id="5411773at2759"/>
<keyword evidence="5 8" id="KW-0862">Zinc</keyword>
<organism evidence="13 14">
    <name type="scientific">Exaiptasia diaphana</name>
    <name type="common">Tropical sea anemone</name>
    <name type="synonym">Aiptasia pulchella</name>
    <dbReference type="NCBI Taxonomy" id="2652724"/>
    <lineage>
        <taxon>Eukaryota</taxon>
        <taxon>Metazoa</taxon>
        <taxon>Cnidaria</taxon>
        <taxon>Anthozoa</taxon>
        <taxon>Hexacorallia</taxon>
        <taxon>Actiniaria</taxon>
        <taxon>Aiptasiidae</taxon>
        <taxon>Exaiptasia</taxon>
    </lineage>
</organism>
<dbReference type="GO" id="GO:0008270">
    <property type="term" value="F:zinc ion binding"/>
    <property type="evidence" value="ECO:0007669"/>
    <property type="project" value="UniProtKB-KW"/>
</dbReference>
<dbReference type="InterPro" id="IPR028651">
    <property type="entry name" value="ING_fam"/>
</dbReference>
<dbReference type="InterPro" id="IPR001965">
    <property type="entry name" value="Znf_PHD"/>
</dbReference>
<name>A0A913YTR8_EXADI</name>
<keyword evidence="14" id="KW-1185">Reference proteome</keyword>
<dbReference type="GeneID" id="114575920"/>
<dbReference type="PANTHER" id="PTHR10333:SF42">
    <property type="entry name" value="INHIBITOR OF GROWTH PROTEIN 5"/>
    <property type="match status" value="1"/>
</dbReference>
<evidence type="ECO:0000256" key="2">
    <source>
        <dbReference type="ARBA" id="ARBA00010210"/>
    </source>
</evidence>
<reference evidence="13" key="1">
    <citation type="submission" date="2022-11" db="UniProtKB">
        <authorList>
            <consortium name="EnsemblMetazoa"/>
        </authorList>
    </citation>
    <scope>IDENTIFICATION</scope>
</reference>
<feature type="region of interest" description="Disordered" evidence="11">
    <location>
        <begin position="198"/>
        <end position="229"/>
    </location>
</feature>
<dbReference type="GO" id="GO:0005634">
    <property type="term" value="C:nucleus"/>
    <property type="evidence" value="ECO:0007669"/>
    <property type="project" value="UniProtKB-SubCell"/>
</dbReference>
<dbReference type="OMA" id="LEVQFLW"/>
<evidence type="ECO:0000256" key="11">
    <source>
        <dbReference type="SAM" id="MobiDB-lite"/>
    </source>
</evidence>
<comment type="similarity">
    <text evidence="2">Belongs to the ING family.</text>
</comment>
<dbReference type="PROSITE" id="PS50016">
    <property type="entry name" value="ZF_PHD_2"/>
    <property type="match status" value="1"/>
</dbReference>
<dbReference type="Proteomes" id="UP000887567">
    <property type="component" value="Unplaced"/>
</dbReference>
<accession>A0A913YTR8</accession>
<feature type="region of interest" description="Disordered" evidence="11">
    <location>
        <begin position="137"/>
        <end position="184"/>
    </location>
</feature>
<feature type="binding site" evidence="8">
    <location>
        <position position="954"/>
    </location>
    <ligand>
        <name>Zn(2+)</name>
        <dbReference type="ChEBI" id="CHEBI:29105"/>
        <label>1</label>
    </ligand>
</feature>
<keyword evidence="10" id="KW-0175">Coiled coil</keyword>
<dbReference type="SUPFAM" id="SSF57903">
    <property type="entry name" value="FYVE/PHD zinc finger"/>
    <property type="match status" value="1"/>
</dbReference>
<feature type="binding site" evidence="8">
    <location>
        <position position="976"/>
    </location>
    <ligand>
        <name>Zn(2+)</name>
        <dbReference type="ChEBI" id="CHEBI:29105"/>
        <label>1</label>
    </ligand>
</feature>
<evidence type="ECO:0000259" key="12">
    <source>
        <dbReference type="PROSITE" id="PS50016"/>
    </source>
</evidence>
<dbReference type="KEGG" id="epa:114575920"/>
<dbReference type="Gene3D" id="3.30.40.10">
    <property type="entry name" value="Zinc/RING finger domain, C3HC4 (zinc finger)"/>
    <property type="match status" value="1"/>
</dbReference>
<feature type="binding site" evidence="8">
    <location>
        <position position="997"/>
    </location>
    <ligand>
        <name>Zn(2+)</name>
        <dbReference type="ChEBI" id="CHEBI:29105"/>
        <label>2</label>
    </ligand>
</feature>
<evidence type="ECO:0000256" key="1">
    <source>
        <dbReference type="ARBA" id="ARBA00004123"/>
    </source>
</evidence>
<keyword evidence="3 8" id="KW-0479">Metal-binding</keyword>
<proteinExistence type="inferred from homology"/>
<sequence length="1008" mass="115132">MKLPVVVFRVGEIGFQKLYVVEKHEDIDYQKMVRLIDNFTLQTKLENGGIRKETLRSLCNLASTESDRKLIQFAACEASKYSNKKAQNAFGIQSVSKLKDDVRNALNEAKRIREEVAELALVKEKSALRCLGFYTCESESSDSDTENETTQMSERSGLPIDWISDEESNEERNEDCSNKADSDSFIHENPADILVCKHPEAKDKNSNDLNTTSPQEKEGRGTQHMDPDKDLNKQRHVFSPNHDHLLLMLRENNLNWFSFVGELLLLMRQYSFEVVNQVLVDFSQNLSTMDLNDEEHERVELSRQAYLRERKQQLAVENKTGLTDSESDDPEDWVSLNLKSEKGKKVLSKQREIFKRLAKRKAAKEIAEKNLLKRKVPKKVSSILNKFPNIGKDIEDFVSSKRCGADSWRRTGVTTFDGNRKKGQKVSFRSIQQHLQTKYKSKIGYGTIVQLCVVRNKRKLSSKRYKGIAKVTCRRARKGFSLKFNPDAHYSCSMYKILDKLQLTDGTDKIILNRDDQAGFRLDTTYTHCQHKALYTGDQEVTTRTDFVNKYSSVLQTSSYLFMETATNEERAAGLVKNHYFFKKNPSQHASDLKYLKTTPEFKDDLMQKSVDCVRVDGATDERPNILEVQFLWTEVHVSEGKVCTCITARNSGGSFLNRVELVNGCIARAHSNCFIPSTLNGSNFDKDGLNEGKLKENFEAATEVYIDRVQDAPFGNTSIKFFKGANDKYATDLQERRDKLLVFLHGSKAAKQALCENNQVLYNYFEEIWTVRNNHLVTNLPEQYVFFLYACYKQGCIHPLCKQGIPSSKPKWFINGPNLSDLPLPIKDPNRPWGGECKDCTTGFCAGHYLSAEDAIAYVLKNGFKDCITEPPSVVLNKEFQKLKTTDADSISDDVIQECAKKTFLEKREVRMWFSHLSLVSKRRKAGAVKAAVTRKANKANQQAEEKCGHCPCGKVDDNFMIGCDGNKCKFEWFHYNCVGLDSMTIPDDDWYCPECSDERPKTVRKK</sequence>
<dbReference type="EnsemblMetazoa" id="XM_028661680.1">
    <property type="protein sequence ID" value="XP_028517481.1"/>
    <property type="gene ID" value="LOC114575920"/>
</dbReference>
<feature type="compositionally biased region" description="Basic and acidic residues" evidence="11">
    <location>
        <begin position="170"/>
        <end position="184"/>
    </location>
</feature>
<feature type="domain" description="PHD-type" evidence="12">
    <location>
        <begin position="946"/>
        <end position="1000"/>
    </location>
</feature>
<keyword evidence="6" id="KW-0156">Chromatin regulator</keyword>
<dbReference type="CDD" id="cd15505">
    <property type="entry name" value="PHD_ING"/>
    <property type="match status" value="1"/>
</dbReference>
<evidence type="ECO:0000256" key="3">
    <source>
        <dbReference type="ARBA" id="ARBA00022723"/>
    </source>
</evidence>
<protein>
    <recommendedName>
        <fullName evidence="12">PHD-type domain-containing protein</fullName>
    </recommendedName>
</protein>
<dbReference type="PROSITE" id="PS01359">
    <property type="entry name" value="ZF_PHD_1"/>
    <property type="match status" value="1"/>
</dbReference>
<dbReference type="SMART" id="SM00249">
    <property type="entry name" value="PHD"/>
    <property type="match status" value="1"/>
</dbReference>
<feature type="binding site" evidence="8">
    <location>
        <position position="979"/>
    </location>
    <ligand>
        <name>Zn(2+)</name>
        <dbReference type="ChEBI" id="CHEBI:29105"/>
        <label>1</label>
    </ligand>
</feature>
<dbReference type="GO" id="GO:0006325">
    <property type="term" value="P:chromatin organization"/>
    <property type="evidence" value="ECO:0007669"/>
    <property type="project" value="UniProtKB-KW"/>
</dbReference>
<evidence type="ECO:0000256" key="6">
    <source>
        <dbReference type="ARBA" id="ARBA00022853"/>
    </source>
</evidence>
<evidence type="ECO:0000313" key="14">
    <source>
        <dbReference type="Proteomes" id="UP000887567"/>
    </source>
</evidence>
<evidence type="ECO:0000256" key="7">
    <source>
        <dbReference type="ARBA" id="ARBA00023242"/>
    </source>
</evidence>
<keyword evidence="4 9" id="KW-0863">Zinc-finger</keyword>
<dbReference type="RefSeq" id="XP_028517481.1">
    <property type="nucleotide sequence ID" value="XM_028661680.1"/>
</dbReference>
<keyword evidence="7" id="KW-0539">Nucleus</keyword>
<evidence type="ECO:0000256" key="5">
    <source>
        <dbReference type="ARBA" id="ARBA00022833"/>
    </source>
</evidence>
<feature type="compositionally biased region" description="Basic and acidic residues" evidence="11">
    <location>
        <begin position="215"/>
        <end position="229"/>
    </location>
</feature>
<dbReference type="InterPro" id="IPR019786">
    <property type="entry name" value="Zinc_finger_PHD-type_CS"/>
</dbReference>
<dbReference type="InterPro" id="IPR013083">
    <property type="entry name" value="Znf_RING/FYVE/PHD"/>
</dbReference>
<feature type="binding site" evidence="8">
    <location>
        <position position="952"/>
    </location>
    <ligand>
        <name>Zn(2+)</name>
        <dbReference type="ChEBI" id="CHEBI:29105"/>
        <label>1</label>
    </ligand>
</feature>
<feature type="binding site" evidence="8">
    <location>
        <position position="970"/>
    </location>
    <ligand>
        <name>Zn(2+)</name>
        <dbReference type="ChEBI" id="CHEBI:29105"/>
        <label>2</label>
    </ligand>
</feature>
<evidence type="ECO:0000256" key="4">
    <source>
        <dbReference type="ARBA" id="ARBA00022771"/>
    </source>
</evidence>